<feature type="region of interest" description="Disordered" evidence="1">
    <location>
        <begin position="244"/>
        <end position="263"/>
    </location>
</feature>
<name>A0AAN7BLZ5_9PEZI</name>
<protein>
    <submittedName>
        <fullName evidence="2">Uncharacterized protein</fullName>
    </submittedName>
</protein>
<evidence type="ECO:0000313" key="2">
    <source>
        <dbReference type="EMBL" id="KAK4225729.1"/>
    </source>
</evidence>
<accession>A0AAN7BLZ5</accession>
<proteinExistence type="predicted"/>
<feature type="compositionally biased region" description="Polar residues" evidence="1">
    <location>
        <begin position="1"/>
        <end position="16"/>
    </location>
</feature>
<reference evidence="2" key="2">
    <citation type="submission" date="2023-05" db="EMBL/GenBank/DDBJ databases">
        <authorList>
            <consortium name="Lawrence Berkeley National Laboratory"/>
            <person name="Steindorff A."/>
            <person name="Hensen N."/>
            <person name="Bonometti L."/>
            <person name="Westerberg I."/>
            <person name="Brannstrom I.O."/>
            <person name="Guillou S."/>
            <person name="Cros-Aarteil S."/>
            <person name="Calhoun S."/>
            <person name="Haridas S."/>
            <person name="Kuo A."/>
            <person name="Mondo S."/>
            <person name="Pangilinan J."/>
            <person name="Riley R."/>
            <person name="Labutti K."/>
            <person name="Andreopoulos B."/>
            <person name="Lipzen A."/>
            <person name="Chen C."/>
            <person name="Yanf M."/>
            <person name="Daum C."/>
            <person name="Ng V."/>
            <person name="Clum A."/>
            <person name="Ohm R."/>
            <person name="Martin F."/>
            <person name="Silar P."/>
            <person name="Natvig D."/>
            <person name="Lalanne C."/>
            <person name="Gautier V."/>
            <person name="Ament-Velasquez S.L."/>
            <person name="Kruys A."/>
            <person name="Hutchinson M.I."/>
            <person name="Powell A.J."/>
            <person name="Barry K."/>
            <person name="Miller A.N."/>
            <person name="Grigoriev I.V."/>
            <person name="Debuchy R."/>
            <person name="Gladieux P."/>
            <person name="Thoren M.H."/>
            <person name="Johannesson H."/>
        </authorList>
    </citation>
    <scope>NUCLEOTIDE SEQUENCE</scope>
    <source>
        <strain evidence="2">CBS 990.96</strain>
    </source>
</reference>
<dbReference type="AlphaFoldDB" id="A0AAN7BLZ5"/>
<gene>
    <name evidence="2" type="ORF">QBC38DRAFT_482140</name>
</gene>
<feature type="compositionally biased region" description="Gly residues" evidence="1">
    <location>
        <begin position="245"/>
        <end position="263"/>
    </location>
</feature>
<feature type="region of interest" description="Disordered" evidence="1">
    <location>
        <begin position="1"/>
        <end position="206"/>
    </location>
</feature>
<feature type="compositionally biased region" description="Low complexity" evidence="1">
    <location>
        <begin position="72"/>
        <end position="87"/>
    </location>
</feature>
<evidence type="ECO:0000313" key="3">
    <source>
        <dbReference type="Proteomes" id="UP001301958"/>
    </source>
</evidence>
<feature type="compositionally biased region" description="Polar residues" evidence="1">
    <location>
        <begin position="160"/>
        <end position="177"/>
    </location>
</feature>
<comment type="caution">
    <text evidence="2">The sequence shown here is derived from an EMBL/GenBank/DDBJ whole genome shotgun (WGS) entry which is preliminary data.</text>
</comment>
<evidence type="ECO:0000256" key="1">
    <source>
        <dbReference type="SAM" id="MobiDB-lite"/>
    </source>
</evidence>
<dbReference type="Proteomes" id="UP001301958">
    <property type="component" value="Unassembled WGS sequence"/>
</dbReference>
<reference evidence="2" key="1">
    <citation type="journal article" date="2023" name="Mol. Phylogenet. Evol.">
        <title>Genome-scale phylogeny and comparative genomics of the fungal order Sordariales.</title>
        <authorList>
            <person name="Hensen N."/>
            <person name="Bonometti L."/>
            <person name="Westerberg I."/>
            <person name="Brannstrom I.O."/>
            <person name="Guillou S."/>
            <person name="Cros-Aarteil S."/>
            <person name="Calhoun S."/>
            <person name="Haridas S."/>
            <person name="Kuo A."/>
            <person name="Mondo S."/>
            <person name="Pangilinan J."/>
            <person name="Riley R."/>
            <person name="LaButti K."/>
            <person name="Andreopoulos B."/>
            <person name="Lipzen A."/>
            <person name="Chen C."/>
            <person name="Yan M."/>
            <person name="Daum C."/>
            <person name="Ng V."/>
            <person name="Clum A."/>
            <person name="Steindorff A."/>
            <person name="Ohm R.A."/>
            <person name="Martin F."/>
            <person name="Silar P."/>
            <person name="Natvig D.O."/>
            <person name="Lalanne C."/>
            <person name="Gautier V."/>
            <person name="Ament-Velasquez S.L."/>
            <person name="Kruys A."/>
            <person name="Hutchinson M.I."/>
            <person name="Powell A.J."/>
            <person name="Barry K."/>
            <person name="Miller A.N."/>
            <person name="Grigoriev I.V."/>
            <person name="Debuchy R."/>
            <person name="Gladieux P."/>
            <person name="Hiltunen Thoren M."/>
            <person name="Johannesson H."/>
        </authorList>
    </citation>
    <scope>NUCLEOTIDE SEQUENCE</scope>
    <source>
        <strain evidence="2">CBS 990.96</strain>
    </source>
</reference>
<dbReference type="EMBL" id="MU865360">
    <property type="protein sequence ID" value="KAK4225729.1"/>
    <property type="molecule type" value="Genomic_DNA"/>
</dbReference>
<sequence length="263" mass="28470">MSTPVPRRSNSTNPRPGTSVFPTLPRRPSDAPPLRTRPSDAPQPRQPSEAFPPFQPRRPSDAPLHTRRQSEAGPLPARLPLRPAAAGSSIRPTPQQSAPERTFPPNTTPRDSLRPAPLRVQRPTPQQSAPPRTFPSQPQTQPQPKRSSIFSDKNRPTRSGRPSPQQTAPQRTFGNSSSHKRQPSERVPLGVRRDSPQGQEGVDAATKTQINQTYAVTMMASSFMYNPLPFFLPVPIGVAMLLTGSSGGKGGGQGQGQGQTQGK</sequence>
<feature type="compositionally biased region" description="Low complexity" evidence="1">
    <location>
        <begin position="130"/>
        <end position="144"/>
    </location>
</feature>
<organism evidence="2 3">
    <name type="scientific">Podospora fimiseda</name>
    <dbReference type="NCBI Taxonomy" id="252190"/>
    <lineage>
        <taxon>Eukaryota</taxon>
        <taxon>Fungi</taxon>
        <taxon>Dikarya</taxon>
        <taxon>Ascomycota</taxon>
        <taxon>Pezizomycotina</taxon>
        <taxon>Sordariomycetes</taxon>
        <taxon>Sordariomycetidae</taxon>
        <taxon>Sordariales</taxon>
        <taxon>Podosporaceae</taxon>
        <taxon>Podospora</taxon>
    </lineage>
</organism>
<feature type="compositionally biased region" description="Polar residues" evidence="1">
    <location>
        <begin position="90"/>
        <end position="110"/>
    </location>
</feature>
<keyword evidence="3" id="KW-1185">Reference proteome</keyword>